<sequence length="658" mass="71909">MVKLITFIQCTTCVLIFSIHFSVFAQQNSLSIQGQILDKKTKEPLIGASVLIVNDKTGTVSDTEGKFALSPKSFPATISVSYLGYQTSKISVGENSGTITVFLLEDASLLNEIVVVGYGTQRRKELTGAISTVSKAQLEYNVSPTVDGLLSGAVAGVAVTQSSGQPGAPASIRIRGGNSINASNDPLYVIDGFIFFSDNSSTKTGLGAIEGESNPLNLLNPSDIESIEILKDVSATAIYGSRGSNGVIMITTKKGRKGDSSVNYQYSAGWSKSAKTLNLLNASQWARIQRDYFLNKGKYSDAEIDQLGAGYDWQNAVLRTGIEQTHSISISGGDEKSRYFLSGNYLTQDGIILNSGFNRFVGRINYDREVFSNLSIGINLTANKSTQNSLTTFEDVNYNDSPYSHGIANSLTYALYMPPVVPIYNKDGGYNYNNPYEYAYLREGDTTANPVSDLMNSSSQTINTVLLGSFYAKYTIVEGLTAKINLGTNISHTTQNYFAPSYTAVGLAPDGIGGVGNKRQEVFLSEYTLNYIKTWSKTHAIDALAGFTYEDTQTNFQTIQTAKFINETLGVNNLQDGEEPYPPVTGAGNGKLYSLLGRLNYSLLERYHLTANFRSDYSTRFAKNHKWGFFPSVGLSWNINEEKFLKDFTALNNLKLRL</sequence>
<evidence type="ECO:0000313" key="4">
    <source>
        <dbReference type="EMBL" id="KAA6300129.1"/>
    </source>
</evidence>
<dbReference type="Gene3D" id="2.60.40.1120">
    <property type="entry name" value="Carboxypeptidase-like, regulatory domain"/>
    <property type="match status" value="1"/>
</dbReference>
<keyword evidence="1" id="KW-0813">Transport</keyword>
<dbReference type="NCBIfam" id="TIGR04057">
    <property type="entry name" value="SusC_RagA_signa"/>
    <property type="match status" value="1"/>
</dbReference>
<dbReference type="SUPFAM" id="SSF49464">
    <property type="entry name" value="Carboxypeptidase regulatory domain-like"/>
    <property type="match status" value="1"/>
</dbReference>
<evidence type="ECO:0000259" key="3">
    <source>
        <dbReference type="Pfam" id="PF07715"/>
    </source>
</evidence>
<accession>A0A5M8NY13</accession>
<dbReference type="EMBL" id="SNRX01000136">
    <property type="protein sequence ID" value="KAA6300129.1"/>
    <property type="molecule type" value="Genomic_DNA"/>
</dbReference>
<dbReference type="GO" id="GO:0009279">
    <property type="term" value="C:cell outer membrane"/>
    <property type="evidence" value="ECO:0007669"/>
    <property type="project" value="UniProtKB-SubCell"/>
</dbReference>
<comment type="similarity">
    <text evidence="1">Belongs to the TonB-dependent receptor family.</text>
</comment>
<dbReference type="NCBIfam" id="TIGR04056">
    <property type="entry name" value="OMP_RagA_SusC"/>
    <property type="match status" value="1"/>
</dbReference>
<dbReference type="InterPro" id="IPR023996">
    <property type="entry name" value="TonB-dep_OMP_SusC/RagA"/>
</dbReference>
<keyword evidence="1" id="KW-1134">Transmembrane beta strand</keyword>
<keyword evidence="1" id="KW-0812">Transmembrane</keyword>
<keyword evidence="4" id="KW-0675">Receptor</keyword>
<dbReference type="SUPFAM" id="SSF56935">
    <property type="entry name" value="Porins"/>
    <property type="match status" value="1"/>
</dbReference>
<dbReference type="Gene3D" id="2.170.130.10">
    <property type="entry name" value="TonB-dependent receptor, plug domain"/>
    <property type="match status" value="1"/>
</dbReference>
<dbReference type="InterPro" id="IPR037066">
    <property type="entry name" value="Plug_dom_sf"/>
</dbReference>
<gene>
    <name evidence="4" type="ORF">EZS26_003734</name>
</gene>
<feature type="non-terminal residue" evidence="4">
    <location>
        <position position="658"/>
    </location>
</feature>
<feature type="signal peptide" evidence="2">
    <location>
        <begin position="1"/>
        <end position="25"/>
    </location>
</feature>
<evidence type="ECO:0000256" key="1">
    <source>
        <dbReference type="PROSITE-ProRule" id="PRU01360"/>
    </source>
</evidence>
<proteinExistence type="inferred from homology"/>
<dbReference type="InterPro" id="IPR008969">
    <property type="entry name" value="CarboxyPept-like_regulatory"/>
</dbReference>
<evidence type="ECO:0000313" key="5">
    <source>
        <dbReference type="Proteomes" id="UP000324575"/>
    </source>
</evidence>
<protein>
    <submittedName>
        <fullName evidence="4">TonB-dependent receptor SusC</fullName>
    </submittedName>
</protein>
<keyword evidence="1" id="KW-0998">Cell outer membrane</keyword>
<comment type="subcellular location">
    <subcellularLocation>
        <location evidence="1">Cell outer membrane</location>
        <topology evidence="1">Multi-pass membrane protein</topology>
    </subcellularLocation>
</comment>
<name>A0A5M8NY13_9BACT</name>
<keyword evidence="2" id="KW-0732">Signal</keyword>
<dbReference type="AlphaFoldDB" id="A0A5M8NY13"/>
<evidence type="ECO:0000256" key="2">
    <source>
        <dbReference type="SAM" id="SignalP"/>
    </source>
</evidence>
<comment type="caution">
    <text evidence="4">The sequence shown here is derived from an EMBL/GenBank/DDBJ whole genome shotgun (WGS) entry which is preliminary data.</text>
</comment>
<dbReference type="Pfam" id="PF13715">
    <property type="entry name" value="CarbopepD_reg_2"/>
    <property type="match status" value="1"/>
</dbReference>
<feature type="chain" id="PRO_5024373376" evidence="2">
    <location>
        <begin position="26"/>
        <end position="658"/>
    </location>
</feature>
<dbReference type="InterPro" id="IPR023997">
    <property type="entry name" value="TonB-dep_OMP_SusC/RagA_CS"/>
</dbReference>
<dbReference type="PROSITE" id="PS52016">
    <property type="entry name" value="TONB_DEPENDENT_REC_3"/>
    <property type="match status" value="1"/>
</dbReference>
<feature type="domain" description="TonB-dependent receptor plug" evidence="3">
    <location>
        <begin position="124"/>
        <end position="247"/>
    </location>
</feature>
<dbReference type="InterPro" id="IPR012910">
    <property type="entry name" value="Plug_dom"/>
</dbReference>
<dbReference type="Pfam" id="PF07715">
    <property type="entry name" value="Plug"/>
    <property type="match status" value="1"/>
</dbReference>
<reference evidence="4 5" key="1">
    <citation type="submission" date="2019-03" db="EMBL/GenBank/DDBJ databases">
        <title>Single cell metagenomics reveals metabolic interactions within the superorganism composed of flagellate Streblomastix strix and complex community of Bacteroidetes bacteria on its surface.</title>
        <authorList>
            <person name="Treitli S.C."/>
            <person name="Kolisko M."/>
            <person name="Husnik F."/>
            <person name="Keeling P."/>
            <person name="Hampl V."/>
        </authorList>
    </citation>
    <scope>NUCLEOTIDE SEQUENCE [LARGE SCALE GENOMIC DNA]</scope>
    <source>
        <strain evidence="4">St1</strain>
    </source>
</reference>
<keyword evidence="1" id="KW-0472">Membrane</keyword>
<organism evidence="4 5">
    <name type="scientific">Candidatus Ordinivivax streblomastigis</name>
    <dbReference type="NCBI Taxonomy" id="2540710"/>
    <lineage>
        <taxon>Bacteria</taxon>
        <taxon>Pseudomonadati</taxon>
        <taxon>Bacteroidota</taxon>
        <taxon>Bacteroidia</taxon>
        <taxon>Bacteroidales</taxon>
        <taxon>Candidatus Ordinivivax</taxon>
    </lineage>
</organism>
<dbReference type="InterPro" id="IPR039426">
    <property type="entry name" value="TonB-dep_rcpt-like"/>
</dbReference>
<dbReference type="Proteomes" id="UP000324575">
    <property type="component" value="Unassembled WGS sequence"/>
</dbReference>